<evidence type="ECO:0000313" key="7">
    <source>
        <dbReference type="Proteomes" id="UP000218979"/>
    </source>
</evidence>
<dbReference type="InterPro" id="IPR016161">
    <property type="entry name" value="Ald_DH/histidinol_DH"/>
</dbReference>
<dbReference type="PANTHER" id="PTHR42991">
    <property type="entry name" value="ALDEHYDE DEHYDROGENASE"/>
    <property type="match status" value="1"/>
</dbReference>
<proteinExistence type="inferred from homology"/>
<sequence>MPFCFRGKYKGEVMSEITNYKYYVGGQFVQSTSGNLIEIICPYDQSVIGRVQAISKEEADVAIAATKAAQKVWADTDLFKRADLLNKWADQLEIDAEEIAQMIMREVGKTWNDAVKEVTRTAEFIRYTVQEFIHTNDAAMSGANYPGGSKNKFAIIKRIPLGTVLAISPFNYPVNLSVAKLAPALIAGNAVVFKPATQGAISAVKLIESFDKVGFPADILQLITGKGSDIGDYVSEHDGIDMISFTGGATTGRHLSSFSTMKPMVLELGGKDPAIVCEDADIDKTVSEIMSGAFSYSGQRCTAIKRVLVHATVADELSEKLKVEVEKLSVGMPIDNPVIVPLINEGAADYVQGLITDTIAAGAELLVGNKREDNLIYPTLFDHVTTDMRLAWEEPFGPVLPIIRVASDDEAIEIANASEYGLQASVFTQNFSRAVAIAEKIEAGSVQINGRTERGPDHFPFLGVKNSGMGVHGISRTIESMTREKLLIINV</sequence>
<dbReference type="InterPro" id="IPR051020">
    <property type="entry name" value="ALDH-related_metabolic_enz"/>
</dbReference>
<comment type="caution">
    <text evidence="6">The sequence shown here is derived from an EMBL/GenBank/DDBJ whole genome shotgun (WGS) entry which is preliminary data.</text>
</comment>
<evidence type="ECO:0000313" key="6">
    <source>
        <dbReference type="EMBL" id="PCS02756.1"/>
    </source>
</evidence>
<name>A0ABX4I6J2_9LACT</name>
<comment type="similarity">
    <text evidence="1 4">Belongs to the aldehyde dehydrogenase family.</text>
</comment>
<dbReference type="InterPro" id="IPR016160">
    <property type="entry name" value="Ald_DH_CS_CYS"/>
</dbReference>
<dbReference type="PROSITE" id="PS00687">
    <property type="entry name" value="ALDEHYDE_DEHYDR_GLU"/>
    <property type="match status" value="1"/>
</dbReference>
<dbReference type="InterPro" id="IPR016162">
    <property type="entry name" value="Ald_DH_N"/>
</dbReference>
<feature type="active site" evidence="3">
    <location>
        <position position="267"/>
    </location>
</feature>
<dbReference type="EMBL" id="JXJT01000013">
    <property type="protein sequence ID" value="PCS02756.1"/>
    <property type="molecule type" value="Genomic_DNA"/>
</dbReference>
<evidence type="ECO:0000256" key="1">
    <source>
        <dbReference type="ARBA" id="ARBA00009986"/>
    </source>
</evidence>
<dbReference type="InterPro" id="IPR029510">
    <property type="entry name" value="Ald_DH_CS_GLU"/>
</dbReference>
<dbReference type="PANTHER" id="PTHR42991:SF1">
    <property type="entry name" value="ALDEHYDE DEHYDROGENASE"/>
    <property type="match status" value="1"/>
</dbReference>
<dbReference type="SUPFAM" id="SSF53720">
    <property type="entry name" value="ALDH-like"/>
    <property type="match status" value="1"/>
</dbReference>
<gene>
    <name evidence="6" type="ORF">RR45_GL000465</name>
</gene>
<evidence type="ECO:0000259" key="5">
    <source>
        <dbReference type="Pfam" id="PF00171"/>
    </source>
</evidence>
<dbReference type="InterPro" id="IPR015590">
    <property type="entry name" value="Aldehyde_DH_dom"/>
</dbReference>
<dbReference type="Proteomes" id="UP000218979">
    <property type="component" value="Unassembled WGS sequence"/>
</dbReference>
<organism evidence="6 7">
    <name type="scientific">Pseudolactococcus chungangensis CAU 28 = DSM 22330</name>
    <dbReference type="NCBI Taxonomy" id="1122154"/>
    <lineage>
        <taxon>Bacteria</taxon>
        <taxon>Bacillati</taxon>
        <taxon>Bacillota</taxon>
        <taxon>Bacilli</taxon>
        <taxon>Lactobacillales</taxon>
        <taxon>Streptococcaceae</taxon>
        <taxon>Pseudolactococcus</taxon>
    </lineage>
</organism>
<dbReference type="InterPro" id="IPR016163">
    <property type="entry name" value="Ald_DH_C"/>
</dbReference>
<dbReference type="Pfam" id="PF00171">
    <property type="entry name" value="Aldedh"/>
    <property type="match status" value="1"/>
</dbReference>
<feature type="domain" description="Aldehyde dehydrogenase" evidence="5">
    <location>
        <begin position="28"/>
        <end position="485"/>
    </location>
</feature>
<keyword evidence="2 4" id="KW-0560">Oxidoreductase</keyword>
<dbReference type="Gene3D" id="3.40.309.10">
    <property type="entry name" value="Aldehyde Dehydrogenase, Chain A, domain 2"/>
    <property type="match status" value="1"/>
</dbReference>
<keyword evidence="7" id="KW-1185">Reference proteome</keyword>
<evidence type="ECO:0000256" key="4">
    <source>
        <dbReference type="RuleBase" id="RU003345"/>
    </source>
</evidence>
<protein>
    <submittedName>
        <fullName evidence="6">Glyceraldehyde-3-phosphate dehydrogenase</fullName>
    </submittedName>
</protein>
<dbReference type="CDD" id="cd07082">
    <property type="entry name" value="ALDH_F11_NP-GAPDH"/>
    <property type="match status" value="1"/>
</dbReference>
<dbReference type="Gene3D" id="3.40.605.10">
    <property type="entry name" value="Aldehyde Dehydrogenase, Chain A, domain 1"/>
    <property type="match status" value="1"/>
</dbReference>
<dbReference type="PROSITE" id="PS00070">
    <property type="entry name" value="ALDEHYDE_DEHYDR_CYS"/>
    <property type="match status" value="1"/>
</dbReference>
<accession>A0ABX4I6J2</accession>
<evidence type="ECO:0000256" key="3">
    <source>
        <dbReference type="PROSITE-ProRule" id="PRU10007"/>
    </source>
</evidence>
<reference evidence="6 7" key="1">
    <citation type="submission" date="2014-12" db="EMBL/GenBank/DDBJ databases">
        <title>Draft genome sequences of 10 type strains of Lactococcus.</title>
        <authorList>
            <person name="Sun Z."/>
            <person name="Zhong Z."/>
            <person name="Liu W."/>
            <person name="Zhang W."/>
            <person name="Zhang H."/>
        </authorList>
    </citation>
    <scope>NUCLEOTIDE SEQUENCE [LARGE SCALE GENOMIC DNA]</scope>
    <source>
        <strain evidence="6 7">DSM 22330</strain>
    </source>
</reference>
<evidence type="ECO:0000256" key="2">
    <source>
        <dbReference type="ARBA" id="ARBA00023002"/>
    </source>
</evidence>